<evidence type="ECO:0000256" key="1">
    <source>
        <dbReference type="SAM" id="MobiDB-lite"/>
    </source>
</evidence>
<evidence type="ECO:0000313" key="2">
    <source>
        <dbReference type="EMBL" id="MEP0821080.1"/>
    </source>
</evidence>
<evidence type="ECO:0000313" key="3">
    <source>
        <dbReference type="Proteomes" id="UP001464891"/>
    </source>
</evidence>
<organism evidence="2 3">
    <name type="scientific">Trichocoleus desertorum GB2-A4</name>
    <dbReference type="NCBI Taxonomy" id="2933944"/>
    <lineage>
        <taxon>Bacteria</taxon>
        <taxon>Bacillati</taxon>
        <taxon>Cyanobacteriota</taxon>
        <taxon>Cyanophyceae</taxon>
        <taxon>Leptolyngbyales</taxon>
        <taxon>Trichocoleusaceae</taxon>
        <taxon>Trichocoleus</taxon>
    </lineage>
</organism>
<comment type="caution">
    <text evidence="2">The sequence shown here is derived from an EMBL/GenBank/DDBJ whole genome shotgun (WGS) entry which is preliminary data.</text>
</comment>
<dbReference type="Proteomes" id="UP001464891">
    <property type="component" value="Unassembled WGS sequence"/>
</dbReference>
<keyword evidence="3" id="KW-1185">Reference proteome</keyword>
<sequence>MSGKDERAGKLKGIFDAVKTRVPEPDIDVESQPEPEDEQPSAIAPKADAEPKVADDSPKRVKAKGKRSSSDYKQVSAYIPASMHLEVKQKLLREAIAASDAKPKEFSDLVCELLAEWLAR</sequence>
<dbReference type="EMBL" id="JAMPKM010000067">
    <property type="protein sequence ID" value="MEP0821080.1"/>
    <property type="molecule type" value="Genomic_DNA"/>
</dbReference>
<protein>
    <submittedName>
        <fullName evidence="2">Uncharacterized protein</fullName>
    </submittedName>
</protein>
<reference evidence="2 3" key="1">
    <citation type="submission" date="2022-04" db="EMBL/GenBank/DDBJ databases">
        <title>Positive selection, recombination, and allopatry shape intraspecific diversity of widespread and dominant cyanobacteria.</title>
        <authorList>
            <person name="Wei J."/>
            <person name="Shu W."/>
            <person name="Hu C."/>
        </authorList>
    </citation>
    <scope>NUCLEOTIDE SEQUENCE [LARGE SCALE GENOMIC DNA]</scope>
    <source>
        <strain evidence="2 3">GB2-A4</strain>
    </source>
</reference>
<feature type="region of interest" description="Disordered" evidence="1">
    <location>
        <begin position="1"/>
        <end position="70"/>
    </location>
</feature>
<name>A0ABV0JH18_9CYAN</name>
<dbReference type="RefSeq" id="WP_199299134.1">
    <property type="nucleotide sequence ID" value="NZ_JAMPKM010000067.1"/>
</dbReference>
<feature type="compositionally biased region" description="Acidic residues" evidence="1">
    <location>
        <begin position="25"/>
        <end position="39"/>
    </location>
</feature>
<proteinExistence type="predicted"/>
<gene>
    <name evidence="2" type="ORF">NC998_28965</name>
</gene>
<feature type="compositionally biased region" description="Basic and acidic residues" evidence="1">
    <location>
        <begin position="47"/>
        <end position="59"/>
    </location>
</feature>
<accession>A0ABV0JH18</accession>